<dbReference type="RefSeq" id="WP_184669592.1">
    <property type="nucleotide sequence ID" value="NZ_BAABAI010000038.1"/>
</dbReference>
<dbReference type="Pfam" id="PF06224">
    <property type="entry name" value="AlkZ-like"/>
    <property type="match status" value="1"/>
</dbReference>
<keyword evidence="2" id="KW-1185">Reference proteome</keyword>
<reference evidence="1 2" key="1">
    <citation type="submission" date="2020-08" db="EMBL/GenBank/DDBJ databases">
        <title>Sequencing the genomes of 1000 actinobacteria strains.</title>
        <authorList>
            <person name="Klenk H.-P."/>
        </authorList>
    </citation>
    <scope>NUCLEOTIDE SEQUENCE [LARGE SCALE GENOMIC DNA]</scope>
    <source>
        <strain evidence="1 2">DSM 45084</strain>
    </source>
</reference>
<gene>
    <name evidence="1" type="ORF">F4559_003244</name>
</gene>
<dbReference type="PANTHER" id="PTHR38479:SF2">
    <property type="entry name" value="WINGED HELIX DNA-BINDING DOMAIN-CONTAINING PROTEIN"/>
    <property type="match status" value="1"/>
</dbReference>
<accession>A0A7W7WW05</accession>
<sequence length="349" mass="38587">MLSLRALNRATLDRQLLLDRSAATPHEVVAHLVGMQAQEPFSPYFGLWSRVRDFDPRMLGDLLVDRKVVRAPLHRATIHLVTADDHGVLEPVLRPMVERRFRSSPFKVAAPYLDRIAPLVREWVAEQPRTKAELTRLLGAEFPDVDAESLAVAACQLLSMIQVPPRAVWGASGRASWTTAEHWLGVPRGDKADHAGLVLRYLAAFGPATVADVRAWSGLGGLKDVVEGLDLRRLVDEDGRELVDLPDAVLPDADVPAPVRFLPEFDNVLLGHDDRRRIISDEDYRRGVVVGGRRTVLVDGFVHGTWRTTRTGLDVEIFRPLTRAQRVDVETEGAALLAFAGVAGEVVIT</sequence>
<proteinExistence type="predicted"/>
<organism evidence="1 2">
    <name type="scientific">Saccharothrix violaceirubra</name>
    <dbReference type="NCBI Taxonomy" id="413306"/>
    <lineage>
        <taxon>Bacteria</taxon>
        <taxon>Bacillati</taxon>
        <taxon>Actinomycetota</taxon>
        <taxon>Actinomycetes</taxon>
        <taxon>Pseudonocardiales</taxon>
        <taxon>Pseudonocardiaceae</taxon>
        <taxon>Saccharothrix</taxon>
    </lineage>
</organism>
<evidence type="ECO:0000313" key="1">
    <source>
        <dbReference type="EMBL" id="MBB4965885.1"/>
    </source>
</evidence>
<dbReference type="PANTHER" id="PTHR38479">
    <property type="entry name" value="LMO0824 PROTEIN"/>
    <property type="match status" value="1"/>
</dbReference>
<dbReference type="InterPro" id="IPR009351">
    <property type="entry name" value="AlkZ-like"/>
</dbReference>
<dbReference type="AlphaFoldDB" id="A0A7W7WW05"/>
<name>A0A7W7WW05_9PSEU</name>
<dbReference type="EMBL" id="JACHJS010000001">
    <property type="protein sequence ID" value="MBB4965885.1"/>
    <property type="molecule type" value="Genomic_DNA"/>
</dbReference>
<protein>
    <recommendedName>
        <fullName evidence="3">Winged helix DNA-binding protein</fullName>
    </recommendedName>
</protein>
<comment type="caution">
    <text evidence="1">The sequence shown here is derived from an EMBL/GenBank/DDBJ whole genome shotgun (WGS) entry which is preliminary data.</text>
</comment>
<evidence type="ECO:0008006" key="3">
    <source>
        <dbReference type="Google" id="ProtNLM"/>
    </source>
</evidence>
<evidence type="ECO:0000313" key="2">
    <source>
        <dbReference type="Proteomes" id="UP000542674"/>
    </source>
</evidence>
<dbReference type="Proteomes" id="UP000542674">
    <property type="component" value="Unassembled WGS sequence"/>
</dbReference>